<dbReference type="RefSeq" id="WP_341404202.1">
    <property type="nucleotide sequence ID" value="NZ_JBBUKT010000003.1"/>
</dbReference>
<accession>A0ABU9ASA4</accession>
<feature type="transmembrane region" description="Helical" evidence="1">
    <location>
        <begin position="58"/>
        <end position="83"/>
    </location>
</feature>
<evidence type="ECO:0000256" key="1">
    <source>
        <dbReference type="SAM" id="Phobius"/>
    </source>
</evidence>
<organism evidence="2 3">
    <name type="scientific">Luteolibacter soli</name>
    <dbReference type="NCBI Taxonomy" id="3135280"/>
    <lineage>
        <taxon>Bacteria</taxon>
        <taxon>Pseudomonadati</taxon>
        <taxon>Verrucomicrobiota</taxon>
        <taxon>Verrucomicrobiia</taxon>
        <taxon>Verrucomicrobiales</taxon>
        <taxon>Verrucomicrobiaceae</taxon>
        <taxon>Luteolibacter</taxon>
    </lineage>
</organism>
<reference evidence="2 3" key="1">
    <citation type="submission" date="2024-04" db="EMBL/GenBank/DDBJ databases">
        <title>Luteolibacter sp. isolated from soil.</title>
        <authorList>
            <person name="An J."/>
        </authorList>
    </citation>
    <scope>NUCLEOTIDE SEQUENCE [LARGE SCALE GENOMIC DNA]</scope>
    <source>
        <strain evidence="2 3">Y139</strain>
    </source>
</reference>
<dbReference type="PANTHER" id="PTHR43044:SF1">
    <property type="entry name" value="QUINOL:CYTOCHROME C OXIDOREDUCTASE QUINONE-BINDING SUBUNIT 2"/>
    <property type="match status" value="1"/>
</dbReference>
<keyword evidence="1" id="KW-0812">Transmembrane</keyword>
<feature type="transmembrane region" description="Helical" evidence="1">
    <location>
        <begin position="365"/>
        <end position="384"/>
    </location>
</feature>
<proteinExistence type="predicted"/>
<dbReference type="PANTHER" id="PTHR43044">
    <property type="match status" value="1"/>
</dbReference>
<feature type="transmembrane region" description="Helical" evidence="1">
    <location>
        <begin position="252"/>
        <end position="275"/>
    </location>
</feature>
<keyword evidence="1" id="KW-0472">Membrane</keyword>
<evidence type="ECO:0008006" key="4">
    <source>
        <dbReference type="Google" id="ProtNLM"/>
    </source>
</evidence>
<evidence type="ECO:0000313" key="2">
    <source>
        <dbReference type="EMBL" id="MEK7950594.1"/>
    </source>
</evidence>
<name>A0ABU9ASA4_9BACT</name>
<feature type="transmembrane region" description="Helical" evidence="1">
    <location>
        <begin position="176"/>
        <end position="193"/>
    </location>
</feature>
<protein>
    <recommendedName>
        <fullName evidence="4">Quinol:cytochrome C oxidoreductase</fullName>
    </recommendedName>
</protein>
<comment type="caution">
    <text evidence="2">The sequence shown here is derived from an EMBL/GenBank/DDBJ whole genome shotgun (WGS) entry which is preliminary data.</text>
</comment>
<feature type="transmembrane region" description="Helical" evidence="1">
    <location>
        <begin position="296"/>
        <end position="318"/>
    </location>
</feature>
<dbReference type="EMBL" id="JBBUKT010000003">
    <property type="protein sequence ID" value="MEK7950594.1"/>
    <property type="molecule type" value="Genomic_DNA"/>
</dbReference>
<gene>
    <name evidence="2" type="ORF">WKV53_08810</name>
</gene>
<keyword evidence="3" id="KW-1185">Reference proteome</keyword>
<feature type="transmembrane region" description="Helical" evidence="1">
    <location>
        <begin position="421"/>
        <end position="441"/>
    </location>
</feature>
<feature type="transmembrane region" description="Helical" evidence="1">
    <location>
        <begin position="222"/>
        <end position="240"/>
    </location>
</feature>
<dbReference type="Proteomes" id="UP001371305">
    <property type="component" value="Unassembled WGS sequence"/>
</dbReference>
<keyword evidence="1" id="KW-1133">Transmembrane helix</keyword>
<feature type="transmembrane region" description="Helical" evidence="1">
    <location>
        <begin position="338"/>
        <end position="358"/>
    </location>
</feature>
<feature type="transmembrane region" description="Helical" evidence="1">
    <location>
        <begin position="29"/>
        <end position="46"/>
    </location>
</feature>
<evidence type="ECO:0000313" key="3">
    <source>
        <dbReference type="Proteomes" id="UP001371305"/>
    </source>
</evidence>
<feature type="transmembrane region" description="Helical" evidence="1">
    <location>
        <begin position="95"/>
        <end position="115"/>
    </location>
</feature>
<sequence>MAHHHVTSADIPVDGERLVNSSVENVKRIAGGAAVLLGIISAYLLFGAPEKIQAQFAYSWLFAMFLFFTLAAGGCFWTLLHNVSNSGWGTSVRRIMENLGSVFPFMFIFALPLLFPQVQRWLYEWMNIHGDALKHHGGGYFDGFLGGFYGSESMKAALAKDHEGLLVNKLWYMNKVAWYTRFFFYFIGLGLVIRTLRKFSVNQDTDPNPGTKNLFKARFHSTYTLIIFAITITFAAIDWLQGMNYPWFSTMWGVYIFAGAALNSMAVIIITAALMQKAGYLKRVTGPEHYHIMGKLLLAFTIFWAYVAFSQFFLIWYANITEETSWFLDRNTGGWNTGSIALVFCHFVIPFVILLQAWLKKNPKLLAIMGGYTLAMHVLDHYIITIPERSVSIYTMANFGTPWQMEKLESLKGVTTSVPGAFWFDILAFFAVGSGFLFFYLRALTQTATYPHRDPRILESANVSN</sequence>